<name>A0ABZ3JC33_SPOA4</name>
<dbReference type="SUPFAM" id="SSF101478">
    <property type="entry name" value="ADP-ribosylglycohydrolase"/>
    <property type="match status" value="1"/>
</dbReference>
<evidence type="ECO:0000313" key="1">
    <source>
        <dbReference type="EMBL" id="XFO75613.1"/>
    </source>
</evidence>
<dbReference type="Pfam" id="PF03747">
    <property type="entry name" value="ADP_ribosyl_GH"/>
    <property type="match status" value="1"/>
</dbReference>
<gene>
    <name evidence="1" type="primary">tri1</name>
    <name evidence="1" type="ORF">SPACI_057400</name>
</gene>
<dbReference type="Gene3D" id="1.10.4080.10">
    <property type="entry name" value="ADP-ribosylation/Crystallin J1"/>
    <property type="match status" value="1"/>
</dbReference>
<protein>
    <submittedName>
        <fullName evidence="1">ADP-ribosylarginine hydrolase Tri1</fullName>
        <ecNumber evidence="1">3.2.2.19</ecNumber>
    </submittedName>
</protein>
<organism evidence="1 2">
    <name type="scientific">Sporomusa acidovorans (strain ATCC 49682 / DSM 3132 / Mol)</name>
    <dbReference type="NCBI Taxonomy" id="1123286"/>
    <lineage>
        <taxon>Bacteria</taxon>
        <taxon>Bacillati</taxon>
        <taxon>Bacillota</taxon>
        <taxon>Negativicutes</taxon>
        <taxon>Selenomonadales</taxon>
        <taxon>Sporomusaceae</taxon>
        <taxon>Sporomusa</taxon>
    </lineage>
</organism>
<dbReference type="PANTHER" id="PTHR16222">
    <property type="entry name" value="ADP-RIBOSYLGLYCOHYDROLASE"/>
    <property type="match status" value="1"/>
</dbReference>
<keyword evidence="1" id="KW-0378">Hydrolase</keyword>
<accession>A0ABZ3JC33</accession>
<dbReference type="Proteomes" id="UP000216052">
    <property type="component" value="Chromosome"/>
</dbReference>
<dbReference type="GO" id="GO:0003875">
    <property type="term" value="F:ADP-ribosylarginine hydrolase activity"/>
    <property type="evidence" value="ECO:0007669"/>
    <property type="project" value="UniProtKB-EC"/>
</dbReference>
<dbReference type="InterPro" id="IPR036705">
    <property type="entry name" value="Ribosyl_crysJ1_sf"/>
</dbReference>
<keyword evidence="1" id="KW-0326">Glycosidase</keyword>
<dbReference type="EC" id="3.2.2.19" evidence="1"/>
<keyword evidence="2" id="KW-1185">Reference proteome</keyword>
<dbReference type="PANTHER" id="PTHR16222:SF12">
    <property type="entry name" value="ADP-RIBOSYLGLYCOHYDROLASE-RELATED"/>
    <property type="match status" value="1"/>
</dbReference>
<dbReference type="RefSeq" id="WP_093795014.1">
    <property type="nucleotide sequence ID" value="NZ_CP155571.1"/>
</dbReference>
<sequence length="309" mass="33134">MNQNRYRGALLGLAIGDTLGMPLEFKRPGSFTPLTGLTGGGANNLAPGQWTDDTSMALCLANSLLHCQGFDPADQMNRYVRWYEEGYLSSTGHCIDIGNTVRAALESYSRTGNFYAGSEHPHTAGNGSIMRLAPIALAYATQPAAAICFAADSSRTTHAALEAVNGCRFLAALIIGALQGRPKDTLLADCYSPLSMGWEKPLTKKIFAIATGSFKEKNPPAIRGTGYVVDSLEAALWAFHHSSNFAEGALLAVNLGDDADTTGAVYGQLAGAYYGADNIPESWLASLYQKNYIQTLADELFVFSQKQKR</sequence>
<proteinExistence type="predicted"/>
<dbReference type="InterPro" id="IPR050792">
    <property type="entry name" value="ADP-ribosylglycohydrolase"/>
</dbReference>
<dbReference type="InterPro" id="IPR005502">
    <property type="entry name" value="Ribosyl_crysJ1"/>
</dbReference>
<dbReference type="EMBL" id="CP155571">
    <property type="protein sequence ID" value="XFO75613.1"/>
    <property type="molecule type" value="Genomic_DNA"/>
</dbReference>
<reference evidence="1" key="1">
    <citation type="submission" date="2024-05" db="EMBL/GenBank/DDBJ databases">
        <title>Isolation and characterization of Sporomusa carbonis sp. nov., a carboxydotrophic hydrogenogen in the genus of Sporomusa isolated from a charcoal burning pile.</title>
        <authorList>
            <person name="Boeer T."/>
            <person name="Rosenbaum F."/>
            <person name="Eysell L."/>
            <person name="Mueller V."/>
            <person name="Daniel R."/>
            <person name="Poehlein A."/>
        </authorList>
    </citation>
    <scope>NUCLEOTIDE SEQUENCE [LARGE SCALE GENOMIC DNA]</scope>
    <source>
        <strain evidence="1">DSM 3132</strain>
    </source>
</reference>
<evidence type="ECO:0000313" key="2">
    <source>
        <dbReference type="Proteomes" id="UP000216052"/>
    </source>
</evidence>